<organism evidence="7 10">
    <name type="scientific">Rotaria sordida</name>
    <dbReference type="NCBI Taxonomy" id="392033"/>
    <lineage>
        <taxon>Eukaryota</taxon>
        <taxon>Metazoa</taxon>
        <taxon>Spiralia</taxon>
        <taxon>Gnathifera</taxon>
        <taxon>Rotifera</taxon>
        <taxon>Eurotatoria</taxon>
        <taxon>Bdelloidea</taxon>
        <taxon>Philodinida</taxon>
        <taxon>Philodinidae</taxon>
        <taxon>Rotaria</taxon>
    </lineage>
</organism>
<evidence type="ECO:0000313" key="6">
    <source>
        <dbReference type="EMBL" id="CAF3684689.1"/>
    </source>
</evidence>
<keyword evidence="9" id="KW-1185">Reference proteome</keyword>
<proteinExistence type="predicted"/>
<gene>
    <name evidence="7" type="ORF">FNK824_LOCUS10555</name>
    <name evidence="8" type="ORF">JBS370_LOCUS20893</name>
    <name evidence="4" type="ORF">JXQ802_LOCUS8638</name>
    <name evidence="6" type="ORF">OTI717_LOCUS11464</name>
    <name evidence="2" type="ORF">RFH988_LOCUS5394</name>
    <name evidence="3" type="ORF">SEV965_LOCUS4932</name>
    <name evidence="5" type="ORF">ZHD862_LOCUS18007</name>
</gene>
<comment type="caution">
    <text evidence="7">The sequence shown here is derived from an EMBL/GenBank/DDBJ whole genome shotgun (WGS) entry which is preliminary data.</text>
</comment>
<dbReference type="EMBL" id="CAJOBD010002694">
    <property type="protein sequence ID" value="CAF3901309.1"/>
    <property type="molecule type" value="Genomic_DNA"/>
</dbReference>
<name>A0A818WCV7_9BILA</name>
<accession>A0A818WCV7</accession>
<feature type="signal peptide" evidence="1">
    <location>
        <begin position="1"/>
        <end position="17"/>
    </location>
</feature>
<dbReference type="EMBL" id="CAJNOL010000153">
    <property type="protein sequence ID" value="CAF0890580.1"/>
    <property type="molecule type" value="Genomic_DNA"/>
</dbReference>
<dbReference type="AlphaFoldDB" id="A0A818WCV7"/>
<dbReference type="EMBL" id="CAJNOU010000146">
    <property type="protein sequence ID" value="CAF0887110.1"/>
    <property type="molecule type" value="Genomic_DNA"/>
</dbReference>
<dbReference type="Proteomes" id="UP000663874">
    <property type="component" value="Unassembled WGS sequence"/>
</dbReference>
<evidence type="ECO:0000313" key="3">
    <source>
        <dbReference type="EMBL" id="CAF0887110.1"/>
    </source>
</evidence>
<dbReference type="Proteomes" id="UP000663889">
    <property type="component" value="Unassembled WGS sequence"/>
</dbReference>
<evidence type="ECO:0000313" key="7">
    <source>
        <dbReference type="EMBL" id="CAF3722448.1"/>
    </source>
</evidence>
<evidence type="ECO:0000313" key="10">
    <source>
        <dbReference type="Proteomes" id="UP000663874"/>
    </source>
</evidence>
<evidence type="ECO:0000313" key="9">
    <source>
        <dbReference type="Proteomes" id="UP000663870"/>
    </source>
</evidence>
<dbReference type="EMBL" id="CAJNOO010000151">
    <property type="protein sequence ID" value="CAF0830073.1"/>
    <property type="molecule type" value="Genomic_DNA"/>
</dbReference>
<dbReference type="Proteomes" id="UP000663836">
    <property type="component" value="Unassembled WGS sequence"/>
</dbReference>
<sequence length="139" mass="15867">MLLLIVFVSALIYPTDSLKIVPPATIIQSQTPTGISIEHILNNDEQSVAIEGQFIIAEGNSDHLFRSYDFIKEDIVQFNEGDTENTKNDEKIRCSCNTINPHLPRVQIVEGHFIHYENDSDEHLFDKEDFEKIQYSNSA</sequence>
<keyword evidence="1" id="KW-0732">Signal</keyword>
<reference evidence="7" key="1">
    <citation type="submission" date="2021-02" db="EMBL/GenBank/DDBJ databases">
        <authorList>
            <person name="Nowell W R."/>
        </authorList>
    </citation>
    <scope>NUCLEOTIDE SEQUENCE</scope>
</reference>
<feature type="chain" id="PRO_5036234381" evidence="1">
    <location>
        <begin position="18"/>
        <end position="139"/>
    </location>
</feature>
<dbReference type="Proteomes" id="UP000663864">
    <property type="component" value="Unassembled WGS sequence"/>
</dbReference>
<dbReference type="Proteomes" id="UP000663823">
    <property type="component" value="Unassembled WGS sequence"/>
</dbReference>
<dbReference type="EMBL" id="CAJOAX010001091">
    <property type="protein sequence ID" value="CAF3684689.1"/>
    <property type="molecule type" value="Genomic_DNA"/>
</dbReference>
<evidence type="ECO:0000313" key="5">
    <source>
        <dbReference type="EMBL" id="CAF1108987.1"/>
    </source>
</evidence>
<evidence type="ECO:0000313" key="8">
    <source>
        <dbReference type="EMBL" id="CAF3901309.1"/>
    </source>
</evidence>
<evidence type="ECO:0000313" key="4">
    <source>
        <dbReference type="EMBL" id="CAF0890580.1"/>
    </source>
</evidence>
<dbReference type="EMBL" id="CAJOBE010001189">
    <property type="protein sequence ID" value="CAF3722448.1"/>
    <property type="molecule type" value="Genomic_DNA"/>
</dbReference>
<dbReference type="EMBL" id="CAJNOT010000917">
    <property type="protein sequence ID" value="CAF1108987.1"/>
    <property type="molecule type" value="Genomic_DNA"/>
</dbReference>
<evidence type="ECO:0000313" key="2">
    <source>
        <dbReference type="EMBL" id="CAF0830073.1"/>
    </source>
</evidence>
<evidence type="ECO:0000256" key="1">
    <source>
        <dbReference type="SAM" id="SignalP"/>
    </source>
</evidence>
<dbReference type="Proteomes" id="UP000663870">
    <property type="component" value="Unassembled WGS sequence"/>
</dbReference>
<dbReference type="Proteomes" id="UP000663882">
    <property type="component" value="Unassembled WGS sequence"/>
</dbReference>
<dbReference type="OrthoDB" id="10056914at2759"/>
<protein>
    <submittedName>
        <fullName evidence="7">Uncharacterized protein</fullName>
    </submittedName>
</protein>